<evidence type="ECO:0000256" key="1">
    <source>
        <dbReference type="SAM" id="MobiDB-lite"/>
    </source>
</evidence>
<protein>
    <submittedName>
        <fullName evidence="2">Uncharacterized protein</fullName>
    </submittedName>
</protein>
<feature type="compositionally biased region" description="Basic and acidic residues" evidence="1">
    <location>
        <begin position="8"/>
        <end position="18"/>
    </location>
</feature>
<comment type="caution">
    <text evidence="2">The sequence shown here is derived from an EMBL/GenBank/DDBJ whole genome shotgun (WGS) entry which is preliminary data.</text>
</comment>
<name>A0A556VBE4_BAGYA</name>
<gene>
    <name evidence="2" type="ORF">Baya_15198</name>
</gene>
<dbReference type="EMBL" id="VCAZ01000204">
    <property type="protein sequence ID" value="TTG77882.1"/>
    <property type="molecule type" value="Genomic_DNA"/>
</dbReference>
<reference evidence="2 3" key="1">
    <citation type="journal article" date="2019" name="Genome Biol. Evol.">
        <title>Whole-Genome Sequencing of the Giant Devil Catfish, Bagarius yarrelli.</title>
        <authorList>
            <person name="Jiang W."/>
            <person name="Lv Y."/>
            <person name="Cheng L."/>
            <person name="Yang K."/>
            <person name="Chao B."/>
            <person name="Wang X."/>
            <person name="Li Y."/>
            <person name="Pan X."/>
            <person name="You X."/>
            <person name="Zhang Y."/>
            <person name="Yang J."/>
            <person name="Li J."/>
            <person name="Zhang X."/>
            <person name="Liu S."/>
            <person name="Sun C."/>
            <person name="Yang J."/>
            <person name="Shi Q."/>
        </authorList>
    </citation>
    <scope>NUCLEOTIDE SEQUENCE [LARGE SCALE GENOMIC DNA]</scope>
    <source>
        <strain evidence="2">JWS20170419001</strain>
        <tissue evidence="2">Muscle</tissue>
    </source>
</reference>
<sequence>MKGTISEIRTDREKEMSNKRYKRSEEEETHGEGLGQLGEGVSAGRNPGGGVPEEGIYLGDTDADISVSSTPFDTHSIGNLHI</sequence>
<dbReference type="Proteomes" id="UP000319801">
    <property type="component" value="Unassembled WGS sequence"/>
</dbReference>
<proteinExistence type="predicted"/>
<keyword evidence="3" id="KW-1185">Reference proteome</keyword>
<dbReference type="AlphaFoldDB" id="A0A556VBE4"/>
<accession>A0A556VBE4</accession>
<evidence type="ECO:0000313" key="2">
    <source>
        <dbReference type="EMBL" id="TTG77882.1"/>
    </source>
</evidence>
<organism evidence="2 3">
    <name type="scientific">Bagarius yarrelli</name>
    <name type="common">Goonch</name>
    <name type="synonym">Bagrus yarrelli</name>
    <dbReference type="NCBI Taxonomy" id="175774"/>
    <lineage>
        <taxon>Eukaryota</taxon>
        <taxon>Metazoa</taxon>
        <taxon>Chordata</taxon>
        <taxon>Craniata</taxon>
        <taxon>Vertebrata</taxon>
        <taxon>Euteleostomi</taxon>
        <taxon>Actinopterygii</taxon>
        <taxon>Neopterygii</taxon>
        <taxon>Teleostei</taxon>
        <taxon>Ostariophysi</taxon>
        <taxon>Siluriformes</taxon>
        <taxon>Sisoridae</taxon>
        <taxon>Sisorinae</taxon>
        <taxon>Bagarius</taxon>
    </lineage>
</organism>
<feature type="region of interest" description="Disordered" evidence="1">
    <location>
        <begin position="1"/>
        <end position="58"/>
    </location>
</feature>
<evidence type="ECO:0000313" key="3">
    <source>
        <dbReference type="Proteomes" id="UP000319801"/>
    </source>
</evidence>